<keyword evidence="6" id="KW-0539">Nucleus</keyword>
<evidence type="ECO:0000313" key="8">
    <source>
        <dbReference type="RefSeq" id="XP_022242670.1"/>
    </source>
</evidence>
<evidence type="ECO:0000256" key="2">
    <source>
        <dbReference type="ARBA" id="ARBA00004123"/>
    </source>
</evidence>
<dbReference type="RefSeq" id="XP_022242670.1">
    <property type="nucleotide sequence ID" value="XM_022386962.1"/>
</dbReference>
<gene>
    <name evidence="8" type="primary">LOC106460284</name>
</gene>
<dbReference type="PANTHER" id="PTHR33588:SF1">
    <property type="entry name" value="CILIA- AND FLAGELLA-ASSOCIATED PROTEIN 299"/>
    <property type="match status" value="1"/>
</dbReference>
<organism evidence="7 8">
    <name type="scientific">Limulus polyphemus</name>
    <name type="common">Atlantic horseshoe crab</name>
    <dbReference type="NCBI Taxonomy" id="6850"/>
    <lineage>
        <taxon>Eukaryota</taxon>
        <taxon>Metazoa</taxon>
        <taxon>Ecdysozoa</taxon>
        <taxon>Arthropoda</taxon>
        <taxon>Chelicerata</taxon>
        <taxon>Merostomata</taxon>
        <taxon>Xiphosura</taxon>
        <taxon>Limulidae</taxon>
        <taxon>Limulus</taxon>
    </lineage>
</organism>
<protein>
    <recommendedName>
        <fullName evidence="4">Cilia- and flagella-associated protein 299</fullName>
    </recommendedName>
</protein>
<evidence type="ECO:0000256" key="6">
    <source>
        <dbReference type="ARBA" id="ARBA00023242"/>
    </source>
</evidence>
<name>A0ABM1SGB5_LIMPO</name>
<evidence type="ECO:0000256" key="5">
    <source>
        <dbReference type="ARBA" id="ARBA00022490"/>
    </source>
</evidence>
<evidence type="ECO:0000256" key="4">
    <source>
        <dbReference type="ARBA" id="ARBA00021436"/>
    </source>
</evidence>
<sequence length="241" mass="27997">MSTQSSLKMENDIHVSSDQIITEFNTYEEFLDSQITPLDLYYLEDEEVARQLVELGYRGSGEVLKREDFEAKKRAIEASRLASRMHQKILASAGKQLQDTFLKALADREDDNRRGNLNTIIFLRTCNNRKQEVSAYIDFAHSLQTEDWEVYFSGRKKLLPKLSDLSYYNWETQTTAFNPTPYYQVITDNRDGLLFMNKKDRKILNVDPKAQSPGEDSVRISVNSSIYLQVVLYDHISRQKT</sequence>
<evidence type="ECO:0000256" key="1">
    <source>
        <dbReference type="ARBA" id="ARBA00003056"/>
    </source>
</evidence>
<evidence type="ECO:0000256" key="3">
    <source>
        <dbReference type="ARBA" id="ARBA00004496"/>
    </source>
</evidence>
<comment type="subcellular location">
    <subcellularLocation>
        <location evidence="3">Cytoplasm</location>
    </subcellularLocation>
    <subcellularLocation>
        <location evidence="2">Nucleus</location>
    </subcellularLocation>
</comment>
<accession>A0ABM1SGB5</accession>
<keyword evidence="5" id="KW-0963">Cytoplasm</keyword>
<dbReference type="Pfam" id="PF14713">
    <property type="entry name" value="DUF4464"/>
    <property type="match status" value="1"/>
</dbReference>
<proteinExistence type="predicted"/>
<keyword evidence="7" id="KW-1185">Reference proteome</keyword>
<dbReference type="Proteomes" id="UP000694941">
    <property type="component" value="Unplaced"/>
</dbReference>
<reference evidence="8" key="1">
    <citation type="submission" date="2025-08" db="UniProtKB">
        <authorList>
            <consortium name="RefSeq"/>
        </authorList>
    </citation>
    <scope>IDENTIFICATION</scope>
    <source>
        <tissue evidence="8">Muscle</tissue>
    </source>
</reference>
<dbReference type="GeneID" id="106460284"/>
<evidence type="ECO:0000313" key="7">
    <source>
        <dbReference type="Proteomes" id="UP000694941"/>
    </source>
</evidence>
<dbReference type="InterPro" id="IPR027887">
    <property type="entry name" value="DUF4464"/>
</dbReference>
<dbReference type="PANTHER" id="PTHR33588">
    <property type="entry name" value="CILIA- AND FLAGELLA-ASSOCIATED PROTEIN 299"/>
    <property type="match status" value="1"/>
</dbReference>
<comment type="function">
    <text evidence="1">May be involved in spermatogenesis.</text>
</comment>